<accession>A0ABW9ZR25</accession>
<evidence type="ECO:0000313" key="2">
    <source>
        <dbReference type="Proteomes" id="UP000753802"/>
    </source>
</evidence>
<protein>
    <recommendedName>
        <fullName evidence="3">Natural product</fullName>
    </recommendedName>
</protein>
<sequence length="82" mass="8690">MKQNKLASLKDLLNSESSFPSGQVNLSDAFAAAMFGGNEPVPGQNNTCDNYSCHHGVNDGCTNFVCGGDDMGNISCKNSFCY</sequence>
<evidence type="ECO:0008006" key="3">
    <source>
        <dbReference type="Google" id="ProtNLM"/>
    </source>
</evidence>
<dbReference type="Proteomes" id="UP000753802">
    <property type="component" value="Unassembled WGS sequence"/>
</dbReference>
<dbReference type="RefSeq" id="WP_161817876.1">
    <property type="nucleotide sequence ID" value="NZ_JAACJS010000011.1"/>
</dbReference>
<gene>
    <name evidence="1" type="ORF">GWC95_06490</name>
</gene>
<proteinExistence type="predicted"/>
<reference evidence="1 2" key="1">
    <citation type="submission" date="2020-01" db="EMBL/GenBank/DDBJ databases">
        <title>Genome analysis.</title>
        <authorList>
            <person name="Wu S."/>
            <person name="Wang G."/>
        </authorList>
    </citation>
    <scope>NUCLEOTIDE SEQUENCE [LARGE SCALE GENOMIC DNA]</scope>
    <source>
        <strain evidence="1 2">SYL130</strain>
    </source>
</reference>
<dbReference type="EMBL" id="JAACJS010000011">
    <property type="protein sequence ID" value="NCI49562.1"/>
    <property type="molecule type" value="Genomic_DNA"/>
</dbReference>
<name>A0ABW9ZR25_9BACT</name>
<comment type="caution">
    <text evidence="1">The sequence shown here is derived from an EMBL/GenBank/DDBJ whole genome shotgun (WGS) entry which is preliminary data.</text>
</comment>
<evidence type="ECO:0000313" key="1">
    <source>
        <dbReference type="EMBL" id="NCI49562.1"/>
    </source>
</evidence>
<organism evidence="1 2">
    <name type="scientific">Sediminibacterium roseum</name>
    <dbReference type="NCBI Taxonomy" id="1978412"/>
    <lineage>
        <taxon>Bacteria</taxon>
        <taxon>Pseudomonadati</taxon>
        <taxon>Bacteroidota</taxon>
        <taxon>Chitinophagia</taxon>
        <taxon>Chitinophagales</taxon>
        <taxon>Chitinophagaceae</taxon>
        <taxon>Sediminibacterium</taxon>
    </lineage>
</organism>
<keyword evidence="2" id="KW-1185">Reference proteome</keyword>